<accession>A0A7I3Z3I7</accession>
<dbReference type="Proteomes" id="UP000006727">
    <property type="component" value="Chromosome 4"/>
</dbReference>
<dbReference type="EMBL" id="ABEU02000004">
    <property type="status" value="NOT_ANNOTATED_CDS"/>
    <property type="molecule type" value="Genomic_DNA"/>
</dbReference>
<keyword evidence="1" id="KW-1133">Transmembrane helix</keyword>
<reference evidence="2" key="3">
    <citation type="submission" date="2020-12" db="UniProtKB">
        <authorList>
            <consortium name="EnsemblPlants"/>
        </authorList>
    </citation>
    <scope>IDENTIFICATION</scope>
</reference>
<evidence type="ECO:0000313" key="3">
    <source>
        <dbReference type="Proteomes" id="UP000006727"/>
    </source>
</evidence>
<protein>
    <submittedName>
        <fullName evidence="2">Uncharacterized protein</fullName>
    </submittedName>
</protein>
<evidence type="ECO:0000313" key="2">
    <source>
        <dbReference type="EnsemblPlants" id="PAC:32920267.CDS.1"/>
    </source>
</evidence>
<feature type="transmembrane region" description="Helical" evidence="1">
    <location>
        <begin position="7"/>
        <end position="28"/>
    </location>
</feature>
<dbReference type="AlphaFoldDB" id="A0A7I3Z3I7"/>
<dbReference type="InParanoid" id="A0A7I3Z3I7"/>
<proteinExistence type="predicted"/>
<organism evidence="2 3">
    <name type="scientific">Physcomitrium patens</name>
    <name type="common">Spreading-leaved earth moss</name>
    <name type="synonym">Physcomitrella patens</name>
    <dbReference type="NCBI Taxonomy" id="3218"/>
    <lineage>
        <taxon>Eukaryota</taxon>
        <taxon>Viridiplantae</taxon>
        <taxon>Streptophyta</taxon>
        <taxon>Embryophyta</taxon>
        <taxon>Bryophyta</taxon>
        <taxon>Bryophytina</taxon>
        <taxon>Bryopsida</taxon>
        <taxon>Funariidae</taxon>
        <taxon>Funariales</taxon>
        <taxon>Funariaceae</taxon>
        <taxon>Physcomitrium</taxon>
    </lineage>
</organism>
<keyword evidence="1" id="KW-0812">Transmembrane</keyword>
<evidence type="ECO:0000256" key="1">
    <source>
        <dbReference type="SAM" id="Phobius"/>
    </source>
</evidence>
<keyword evidence="3" id="KW-1185">Reference proteome</keyword>
<reference evidence="2 3" key="1">
    <citation type="journal article" date="2008" name="Science">
        <title>The Physcomitrella genome reveals evolutionary insights into the conquest of land by plants.</title>
        <authorList>
            <person name="Rensing S."/>
            <person name="Lang D."/>
            <person name="Zimmer A."/>
            <person name="Terry A."/>
            <person name="Salamov A."/>
            <person name="Shapiro H."/>
            <person name="Nishiyama T."/>
            <person name="Perroud P.-F."/>
            <person name="Lindquist E."/>
            <person name="Kamisugi Y."/>
            <person name="Tanahashi T."/>
            <person name="Sakakibara K."/>
            <person name="Fujita T."/>
            <person name="Oishi K."/>
            <person name="Shin-I T."/>
            <person name="Kuroki Y."/>
            <person name="Toyoda A."/>
            <person name="Suzuki Y."/>
            <person name="Hashimoto A."/>
            <person name="Yamaguchi K."/>
            <person name="Sugano A."/>
            <person name="Kohara Y."/>
            <person name="Fujiyama A."/>
            <person name="Anterola A."/>
            <person name="Aoki S."/>
            <person name="Ashton N."/>
            <person name="Barbazuk W.B."/>
            <person name="Barker E."/>
            <person name="Bennetzen J."/>
            <person name="Bezanilla M."/>
            <person name="Blankenship R."/>
            <person name="Cho S.H."/>
            <person name="Dutcher S."/>
            <person name="Estelle M."/>
            <person name="Fawcett J.A."/>
            <person name="Gundlach H."/>
            <person name="Hanada K."/>
            <person name="Heyl A."/>
            <person name="Hicks K.A."/>
            <person name="Hugh J."/>
            <person name="Lohr M."/>
            <person name="Mayer K."/>
            <person name="Melkozernov A."/>
            <person name="Murata T."/>
            <person name="Nelson D."/>
            <person name="Pils B."/>
            <person name="Prigge M."/>
            <person name="Reiss B."/>
            <person name="Renner T."/>
            <person name="Rombauts S."/>
            <person name="Rushton P."/>
            <person name="Sanderfoot A."/>
            <person name="Schween G."/>
            <person name="Shiu S.-H."/>
            <person name="Stueber K."/>
            <person name="Theodoulou F.L."/>
            <person name="Tu H."/>
            <person name="Van de Peer Y."/>
            <person name="Verrier P.J."/>
            <person name="Waters E."/>
            <person name="Wood A."/>
            <person name="Yang L."/>
            <person name="Cove D."/>
            <person name="Cuming A."/>
            <person name="Hasebe M."/>
            <person name="Lucas S."/>
            <person name="Mishler D.B."/>
            <person name="Reski R."/>
            <person name="Grigoriev I."/>
            <person name="Quatrano R.S."/>
            <person name="Boore J.L."/>
        </authorList>
    </citation>
    <scope>NUCLEOTIDE SEQUENCE [LARGE SCALE GENOMIC DNA]</scope>
    <source>
        <strain evidence="2 3">cv. Gransden 2004</strain>
    </source>
</reference>
<dbReference type="EnsemblPlants" id="Pp3c4_28281V3.1">
    <property type="protein sequence ID" value="PAC:32920267.CDS.1"/>
    <property type="gene ID" value="Pp3c4_28281"/>
</dbReference>
<sequence length="71" mass="8161">MPLRPDFLYVIFYLFSAVVRCTYSTILYPVETRKLDDNVDLDQPEISSDGTKPRLVMDLTSIRAFQVKGSD</sequence>
<keyword evidence="1" id="KW-0472">Membrane</keyword>
<reference evidence="2 3" key="2">
    <citation type="journal article" date="2018" name="Plant J.">
        <title>The Physcomitrella patens chromosome-scale assembly reveals moss genome structure and evolution.</title>
        <authorList>
            <person name="Lang D."/>
            <person name="Ullrich K.K."/>
            <person name="Murat F."/>
            <person name="Fuchs J."/>
            <person name="Jenkins J."/>
            <person name="Haas F.B."/>
            <person name="Piednoel M."/>
            <person name="Gundlach H."/>
            <person name="Van Bel M."/>
            <person name="Meyberg R."/>
            <person name="Vives C."/>
            <person name="Morata J."/>
            <person name="Symeonidi A."/>
            <person name="Hiss M."/>
            <person name="Muchero W."/>
            <person name="Kamisugi Y."/>
            <person name="Saleh O."/>
            <person name="Blanc G."/>
            <person name="Decker E.L."/>
            <person name="van Gessel N."/>
            <person name="Grimwood J."/>
            <person name="Hayes R.D."/>
            <person name="Graham S.W."/>
            <person name="Gunter L.E."/>
            <person name="McDaniel S.F."/>
            <person name="Hoernstein S.N.W."/>
            <person name="Larsson A."/>
            <person name="Li F.W."/>
            <person name="Perroud P.F."/>
            <person name="Phillips J."/>
            <person name="Ranjan P."/>
            <person name="Rokshar D.S."/>
            <person name="Rothfels C.J."/>
            <person name="Schneider L."/>
            <person name="Shu S."/>
            <person name="Stevenson D.W."/>
            <person name="Thummler F."/>
            <person name="Tillich M."/>
            <person name="Villarreal Aguilar J.C."/>
            <person name="Widiez T."/>
            <person name="Wong G.K."/>
            <person name="Wymore A."/>
            <person name="Zhang Y."/>
            <person name="Zimmer A.D."/>
            <person name="Quatrano R.S."/>
            <person name="Mayer K.F.X."/>
            <person name="Goodstein D."/>
            <person name="Casacuberta J.M."/>
            <person name="Vandepoele K."/>
            <person name="Reski R."/>
            <person name="Cuming A.C."/>
            <person name="Tuskan G.A."/>
            <person name="Maumus F."/>
            <person name="Salse J."/>
            <person name="Schmutz J."/>
            <person name="Rensing S.A."/>
        </authorList>
    </citation>
    <scope>NUCLEOTIDE SEQUENCE [LARGE SCALE GENOMIC DNA]</scope>
    <source>
        <strain evidence="2 3">cv. Gransden 2004</strain>
    </source>
</reference>
<dbReference type="Gramene" id="Pp3c4_28281V3.1">
    <property type="protein sequence ID" value="PAC:32920267.CDS.1"/>
    <property type="gene ID" value="Pp3c4_28281"/>
</dbReference>
<name>A0A7I3Z3I7_PHYPA</name>